<protein>
    <submittedName>
        <fullName evidence="8">DoxX family protein</fullName>
    </submittedName>
</protein>
<organism evidence="8 9">
    <name type="scientific">Bosea spartocytisi</name>
    <dbReference type="NCBI Taxonomy" id="2773451"/>
    <lineage>
        <taxon>Bacteria</taxon>
        <taxon>Pseudomonadati</taxon>
        <taxon>Pseudomonadota</taxon>
        <taxon>Alphaproteobacteria</taxon>
        <taxon>Hyphomicrobiales</taxon>
        <taxon>Boseaceae</taxon>
        <taxon>Bosea</taxon>
    </lineage>
</organism>
<accession>A0A927E639</accession>
<dbReference type="Proteomes" id="UP000619295">
    <property type="component" value="Unassembled WGS sequence"/>
</dbReference>
<proteinExistence type="inferred from homology"/>
<dbReference type="PANTHER" id="PTHR33452">
    <property type="entry name" value="OXIDOREDUCTASE CATD-RELATED"/>
    <property type="match status" value="1"/>
</dbReference>
<dbReference type="InterPro" id="IPR051907">
    <property type="entry name" value="DoxX-like_oxidoreductase"/>
</dbReference>
<feature type="transmembrane region" description="Helical" evidence="7">
    <location>
        <begin position="100"/>
        <end position="122"/>
    </location>
</feature>
<evidence type="ECO:0000256" key="6">
    <source>
        <dbReference type="ARBA" id="ARBA00023136"/>
    </source>
</evidence>
<name>A0A927E639_9HYPH</name>
<keyword evidence="3" id="KW-1003">Cell membrane</keyword>
<dbReference type="Pfam" id="PF07681">
    <property type="entry name" value="DoxX"/>
    <property type="match status" value="1"/>
</dbReference>
<comment type="subcellular location">
    <subcellularLocation>
        <location evidence="1">Cell membrane</location>
        <topology evidence="1">Multi-pass membrane protein</topology>
    </subcellularLocation>
</comment>
<evidence type="ECO:0000313" key="8">
    <source>
        <dbReference type="EMBL" id="MBD3845019.1"/>
    </source>
</evidence>
<dbReference type="PANTHER" id="PTHR33452:SF4">
    <property type="entry name" value="BLL4328 PROTEIN"/>
    <property type="match status" value="1"/>
</dbReference>
<comment type="similarity">
    <text evidence="2">Belongs to the DoxX family.</text>
</comment>
<keyword evidence="9" id="KW-1185">Reference proteome</keyword>
<evidence type="ECO:0000313" key="9">
    <source>
        <dbReference type="Proteomes" id="UP000619295"/>
    </source>
</evidence>
<keyword evidence="4 7" id="KW-0812">Transmembrane</keyword>
<feature type="transmembrane region" description="Helical" evidence="7">
    <location>
        <begin position="71"/>
        <end position="88"/>
    </location>
</feature>
<evidence type="ECO:0000256" key="2">
    <source>
        <dbReference type="ARBA" id="ARBA00006679"/>
    </source>
</evidence>
<keyword evidence="6 7" id="KW-0472">Membrane</keyword>
<reference evidence="8" key="1">
    <citation type="submission" date="2020-09" db="EMBL/GenBank/DDBJ databases">
        <title>Bosea spartocytisi sp. nov. a root nodule endophyte of Spartocytisus supranubius in the high mountain ecosystem fo the Teide National Park (Canary Islands, Spain).</title>
        <authorList>
            <person name="Pulido-Suarez L."/>
            <person name="Peix A."/>
            <person name="Igual J.M."/>
            <person name="Socas-Perez N."/>
            <person name="Velazquez E."/>
            <person name="Flores-Felix J.D."/>
            <person name="Leon-Barrios M."/>
        </authorList>
    </citation>
    <scope>NUCLEOTIDE SEQUENCE</scope>
    <source>
        <strain evidence="8">SSUT16</strain>
    </source>
</reference>
<evidence type="ECO:0000256" key="1">
    <source>
        <dbReference type="ARBA" id="ARBA00004651"/>
    </source>
</evidence>
<feature type="transmembrane region" description="Helical" evidence="7">
    <location>
        <begin position="46"/>
        <end position="64"/>
    </location>
</feature>
<evidence type="ECO:0000256" key="3">
    <source>
        <dbReference type="ARBA" id="ARBA00022475"/>
    </source>
</evidence>
<evidence type="ECO:0000256" key="7">
    <source>
        <dbReference type="SAM" id="Phobius"/>
    </source>
</evidence>
<dbReference type="GO" id="GO:0005886">
    <property type="term" value="C:plasma membrane"/>
    <property type="evidence" value="ECO:0007669"/>
    <property type="project" value="UniProtKB-SubCell"/>
</dbReference>
<keyword evidence="5 7" id="KW-1133">Transmembrane helix</keyword>
<evidence type="ECO:0000256" key="4">
    <source>
        <dbReference type="ARBA" id="ARBA00022692"/>
    </source>
</evidence>
<dbReference type="RefSeq" id="WP_038368764.1">
    <property type="nucleotide sequence ID" value="NZ_JACXWY010000002.1"/>
</dbReference>
<evidence type="ECO:0000256" key="5">
    <source>
        <dbReference type="ARBA" id="ARBA00022989"/>
    </source>
</evidence>
<dbReference type="InterPro" id="IPR032808">
    <property type="entry name" value="DoxX"/>
</dbReference>
<gene>
    <name evidence="8" type="ORF">IED13_04870</name>
</gene>
<feature type="transmembrane region" description="Helical" evidence="7">
    <location>
        <begin position="12"/>
        <end position="34"/>
    </location>
</feature>
<sequence>MMGSLDSARPYALTAFRIALGLVVFSFGTAKILHLHPGNFTPPVGSLPWIAGSIELIAGFLFLVGFQTRAAAFVLSGLMAAAYFIAHFPKSFFPTENGGFAAAVFSFAFLYFVTAGGGYLSLDRALRTKTA</sequence>
<comment type="caution">
    <text evidence="8">The sequence shown here is derived from an EMBL/GenBank/DDBJ whole genome shotgun (WGS) entry which is preliminary data.</text>
</comment>
<dbReference type="EMBL" id="JACXWY010000002">
    <property type="protein sequence ID" value="MBD3845019.1"/>
    <property type="molecule type" value="Genomic_DNA"/>
</dbReference>
<dbReference type="AlphaFoldDB" id="A0A927E639"/>